<name>A0A8A0RKP5_9FIRM</name>
<dbReference type="GO" id="GO:0047617">
    <property type="term" value="F:fatty acyl-CoA hydrolase activity"/>
    <property type="evidence" value="ECO:0007669"/>
    <property type="project" value="InterPro"/>
</dbReference>
<protein>
    <submittedName>
        <fullName evidence="4">Acyl-coenzyme A thioesterase PaaI</fullName>
        <ecNumber evidence="4">3.1.2.-</ecNumber>
    </submittedName>
</protein>
<comment type="similarity">
    <text evidence="1">Belongs to the thioesterase PaaI family.</text>
</comment>
<organism evidence="4 5">
    <name type="scientific">Koleobacter methoxysyntrophicus</name>
    <dbReference type="NCBI Taxonomy" id="2751313"/>
    <lineage>
        <taxon>Bacteria</taxon>
        <taxon>Bacillati</taxon>
        <taxon>Bacillota</taxon>
        <taxon>Clostridia</taxon>
        <taxon>Koleobacterales</taxon>
        <taxon>Koleobacteraceae</taxon>
        <taxon>Koleobacter</taxon>
    </lineage>
</organism>
<dbReference type="CDD" id="cd03443">
    <property type="entry name" value="PaaI_thioesterase"/>
    <property type="match status" value="1"/>
</dbReference>
<evidence type="ECO:0000256" key="1">
    <source>
        <dbReference type="ARBA" id="ARBA00008324"/>
    </source>
</evidence>
<dbReference type="Gene3D" id="3.10.129.10">
    <property type="entry name" value="Hotdog Thioesterase"/>
    <property type="match status" value="1"/>
</dbReference>
<evidence type="ECO:0000313" key="4">
    <source>
        <dbReference type="EMBL" id="QSQ08099.1"/>
    </source>
</evidence>
<evidence type="ECO:0000313" key="5">
    <source>
        <dbReference type="Proteomes" id="UP000662904"/>
    </source>
</evidence>
<dbReference type="AlphaFoldDB" id="A0A8A0RKP5"/>
<dbReference type="PANTHER" id="PTHR21660">
    <property type="entry name" value="THIOESTERASE SUPERFAMILY MEMBER-RELATED"/>
    <property type="match status" value="1"/>
</dbReference>
<dbReference type="EMBL" id="CP059066">
    <property type="protein sequence ID" value="QSQ08099.1"/>
    <property type="molecule type" value="Genomic_DNA"/>
</dbReference>
<dbReference type="InterPro" id="IPR003736">
    <property type="entry name" value="PAAI_dom"/>
</dbReference>
<keyword evidence="5" id="KW-1185">Reference proteome</keyword>
<dbReference type="PANTHER" id="PTHR21660:SF1">
    <property type="entry name" value="ACYL-COENZYME A THIOESTERASE 13"/>
    <property type="match status" value="1"/>
</dbReference>
<reference evidence="4" key="1">
    <citation type="submission" date="2020-07" db="EMBL/GenBank/DDBJ databases">
        <title>Koleobacter methoxysyntrophicus gen. nov., sp. nov., a novel anaerobic bacterium isolated from deep subsurface oil field and proposal of Koleobacterales ord. nov. in the phylum Firmicutes.</title>
        <authorList>
            <person name="Sakamoto S."/>
            <person name="Tamaki H."/>
        </authorList>
    </citation>
    <scope>NUCLEOTIDE SEQUENCE</scope>
    <source>
        <strain evidence="4">NRmbB1</strain>
    </source>
</reference>
<dbReference type="Pfam" id="PF03061">
    <property type="entry name" value="4HBT"/>
    <property type="match status" value="1"/>
</dbReference>
<dbReference type="KEGG" id="kme:H0A61_00419"/>
<gene>
    <name evidence="4" type="primary">paaI</name>
    <name evidence="4" type="ORF">H0A61_00419</name>
</gene>
<dbReference type="Proteomes" id="UP000662904">
    <property type="component" value="Chromosome"/>
</dbReference>
<dbReference type="InterPro" id="IPR039298">
    <property type="entry name" value="ACOT13"/>
</dbReference>
<dbReference type="RefSeq" id="WP_206708334.1">
    <property type="nucleotide sequence ID" value="NZ_CP059066.1"/>
</dbReference>
<feature type="domain" description="Thioesterase" evidence="3">
    <location>
        <begin position="56"/>
        <end position="129"/>
    </location>
</feature>
<evidence type="ECO:0000256" key="2">
    <source>
        <dbReference type="ARBA" id="ARBA00022801"/>
    </source>
</evidence>
<proteinExistence type="inferred from homology"/>
<dbReference type="NCBIfam" id="TIGR00369">
    <property type="entry name" value="unchar_dom_1"/>
    <property type="match status" value="1"/>
</dbReference>
<sequence length="157" mass="17673">MERINKGIDERLFEEIININLKTPFHRFMDMNITALGKGWAEMVLEVREEHTNPSGIAHGGVLFSLLDTAMAMAVRTMGFEVTTIEMNINYLSSGRIGTRMRAEGKLVHLGKKIIVAEGEIYREDGKLMAKARETFYNLGEFTGAHPILNKGEEKTT</sequence>
<dbReference type="InterPro" id="IPR029069">
    <property type="entry name" value="HotDog_dom_sf"/>
</dbReference>
<evidence type="ECO:0000259" key="3">
    <source>
        <dbReference type="Pfam" id="PF03061"/>
    </source>
</evidence>
<dbReference type="SUPFAM" id="SSF54637">
    <property type="entry name" value="Thioesterase/thiol ester dehydrase-isomerase"/>
    <property type="match status" value="1"/>
</dbReference>
<dbReference type="EC" id="3.1.2.-" evidence="4"/>
<keyword evidence="2 4" id="KW-0378">Hydrolase</keyword>
<dbReference type="InterPro" id="IPR006683">
    <property type="entry name" value="Thioestr_dom"/>
</dbReference>
<accession>A0A8A0RKP5</accession>